<comment type="caution">
    <text evidence="3">The sequence shown here is derived from an EMBL/GenBank/DDBJ whole genome shotgun (WGS) entry which is preliminary data.</text>
</comment>
<keyword evidence="2" id="KW-0456">Lyase</keyword>
<evidence type="ECO:0000256" key="1">
    <source>
        <dbReference type="ARBA" id="ARBA00008679"/>
    </source>
</evidence>
<sequence>MTTTPDVGLQRRLSRICDRDGLIRTAAIDHPENYDLLFDADLSRVDFAEVVDSKLELIAAMSGHASSLLLDPRSSVGQAIVSGAVPGDVGILSGLEALYYQPDSGGFEPRLALKEGWGPERLADLGIDAAKLVVFHRHLDEDAVAEKVAIVSDVARRCHDLHLPLVVEPLWYPAAGEDPTDPAIRAQRTESVISSAAIFKAAGADIMKVEFPVDLAAQGEQADAATARLAEACAGTWVLLSAGVTFDGFLQQVEVGVRHGCSGFMAGRAIWGDGVGRFDADRRAAGVRTACERLDKLTDVLHRRPNPAYTSVPRDAAPAVIGPDWYHG</sequence>
<dbReference type="PANTHER" id="PTHR39340:SF1">
    <property type="entry name" value="SULFOFRUCTOSEPHOSPHATE ALDOLASE"/>
    <property type="match status" value="1"/>
</dbReference>
<evidence type="ECO:0000256" key="2">
    <source>
        <dbReference type="ARBA" id="ARBA00023239"/>
    </source>
</evidence>
<accession>A0ABN2LS78</accession>
<name>A0ABN2LS78_9MICO</name>
<dbReference type="SMART" id="SM01133">
    <property type="entry name" value="DeoC"/>
    <property type="match status" value="1"/>
</dbReference>
<proteinExistence type="inferred from homology"/>
<dbReference type="RefSeq" id="WP_344085176.1">
    <property type="nucleotide sequence ID" value="NZ_BAAAPO010000037.1"/>
</dbReference>
<dbReference type="InterPro" id="IPR050552">
    <property type="entry name" value="LacD_aldolase"/>
</dbReference>
<dbReference type="InterPro" id="IPR013785">
    <property type="entry name" value="Aldolase_TIM"/>
</dbReference>
<reference evidence="3 4" key="1">
    <citation type="journal article" date="2019" name="Int. J. Syst. Evol. Microbiol.">
        <title>The Global Catalogue of Microorganisms (GCM) 10K type strain sequencing project: providing services to taxonomists for standard genome sequencing and annotation.</title>
        <authorList>
            <consortium name="The Broad Institute Genomics Platform"/>
            <consortium name="The Broad Institute Genome Sequencing Center for Infectious Disease"/>
            <person name="Wu L."/>
            <person name="Ma J."/>
        </authorList>
    </citation>
    <scope>NUCLEOTIDE SEQUENCE [LARGE SCALE GENOMIC DNA]</scope>
    <source>
        <strain evidence="3 4">JCM 15592</strain>
    </source>
</reference>
<organism evidence="3 4">
    <name type="scientific">Nostocoides veronense</name>
    <dbReference type="NCBI Taxonomy" id="330836"/>
    <lineage>
        <taxon>Bacteria</taxon>
        <taxon>Bacillati</taxon>
        <taxon>Actinomycetota</taxon>
        <taxon>Actinomycetes</taxon>
        <taxon>Micrococcales</taxon>
        <taxon>Intrasporangiaceae</taxon>
        <taxon>Nostocoides</taxon>
    </lineage>
</organism>
<dbReference type="Proteomes" id="UP001499938">
    <property type="component" value="Unassembled WGS sequence"/>
</dbReference>
<dbReference type="EMBL" id="BAAAPO010000037">
    <property type="protein sequence ID" value="GAA1798079.1"/>
    <property type="molecule type" value="Genomic_DNA"/>
</dbReference>
<dbReference type="SUPFAM" id="SSF51569">
    <property type="entry name" value="Aldolase"/>
    <property type="match status" value="1"/>
</dbReference>
<dbReference type="InterPro" id="IPR002915">
    <property type="entry name" value="DeoC/FbaB/LacD_aldolase"/>
</dbReference>
<dbReference type="Pfam" id="PF01791">
    <property type="entry name" value="DeoC"/>
    <property type="match status" value="1"/>
</dbReference>
<gene>
    <name evidence="3" type="ORF">GCM10009811_22640</name>
</gene>
<evidence type="ECO:0000313" key="3">
    <source>
        <dbReference type="EMBL" id="GAA1798079.1"/>
    </source>
</evidence>
<keyword evidence="4" id="KW-1185">Reference proteome</keyword>
<protein>
    <submittedName>
        <fullName evidence="3">Aldolase</fullName>
    </submittedName>
</protein>
<dbReference type="PANTHER" id="PTHR39340">
    <property type="entry name" value="SULFOFRUCTOSEPHOSPHATE ALDOLASE"/>
    <property type="match status" value="1"/>
</dbReference>
<evidence type="ECO:0000313" key="4">
    <source>
        <dbReference type="Proteomes" id="UP001499938"/>
    </source>
</evidence>
<comment type="similarity">
    <text evidence="1">Belongs to the aldolase LacD family.</text>
</comment>
<dbReference type="Gene3D" id="3.20.20.70">
    <property type="entry name" value="Aldolase class I"/>
    <property type="match status" value="1"/>
</dbReference>